<proteinExistence type="predicted"/>
<feature type="chain" id="PRO_5047527258" evidence="1">
    <location>
        <begin position="21"/>
        <end position="106"/>
    </location>
</feature>
<accession>A0ABS6BGV7</accession>
<feature type="signal peptide" evidence="1">
    <location>
        <begin position="1"/>
        <end position="20"/>
    </location>
</feature>
<evidence type="ECO:0000313" key="3">
    <source>
        <dbReference type="Proteomes" id="UP000776276"/>
    </source>
</evidence>
<organism evidence="2 3">
    <name type="scientific">Sphingomonas quercus</name>
    <dbReference type="NCBI Taxonomy" id="2842451"/>
    <lineage>
        <taxon>Bacteria</taxon>
        <taxon>Pseudomonadati</taxon>
        <taxon>Pseudomonadota</taxon>
        <taxon>Alphaproteobacteria</taxon>
        <taxon>Sphingomonadales</taxon>
        <taxon>Sphingomonadaceae</taxon>
        <taxon>Sphingomonas</taxon>
    </lineage>
</organism>
<reference evidence="2 3" key="1">
    <citation type="submission" date="2021-06" db="EMBL/GenBank/DDBJ databases">
        <title>Sphingomonas sp. XMGL2, whole genome shotgun sequencing project.</title>
        <authorList>
            <person name="Zhao G."/>
            <person name="Shen L."/>
        </authorList>
    </citation>
    <scope>NUCLEOTIDE SEQUENCE [LARGE SCALE GENOMIC DNA]</scope>
    <source>
        <strain evidence="2 3">XMGL2</strain>
    </source>
</reference>
<gene>
    <name evidence="2" type="ORF">KOF26_06620</name>
</gene>
<keyword evidence="3" id="KW-1185">Reference proteome</keyword>
<protein>
    <submittedName>
        <fullName evidence="2">Uncharacterized protein</fullName>
    </submittedName>
</protein>
<dbReference type="Proteomes" id="UP000776276">
    <property type="component" value="Unassembled WGS sequence"/>
</dbReference>
<dbReference type="RefSeq" id="WP_216322147.1">
    <property type="nucleotide sequence ID" value="NZ_JAHKRT010000003.1"/>
</dbReference>
<name>A0ABS6BGV7_9SPHN</name>
<evidence type="ECO:0000313" key="2">
    <source>
        <dbReference type="EMBL" id="MBU3077538.1"/>
    </source>
</evidence>
<comment type="caution">
    <text evidence="2">The sequence shown here is derived from an EMBL/GenBank/DDBJ whole genome shotgun (WGS) entry which is preliminary data.</text>
</comment>
<keyword evidence="1" id="KW-0732">Signal</keyword>
<dbReference type="EMBL" id="JAHKRT010000003">
    <property type="protein sequence ID" value="MBU3077538.1"/>
    <property type="molecule type" value="Genomic_DNA"/>
</dbReference>
<evidence type="ECO:0000256" key="1">
    <source>
        <dbReference type="SAM" id="SignalP"/>
    </source>
</evidence>
<sequence length="106" mass="10769">MKPAVTIALGLLAAAFPALAATQTPPAAAPAAAPGYNVASTEIGKLLDDPAAKAVLDKYAPGLTTHPQIDEARPMTLKAVQPYAPDLLTDAVLANIQAELGKLSAR</sequence>